<dbReference type="FunFam" id="2.60.40.1490:FF:000001">
    <property type="entry name" value="Histone chaperone ASF1"/>
    <property type="match status" value="1"/>
</dbReference>
<keyword evidence="6" id="KW-0539">Nucleus</keyword>
<comment type="similarity">
    <text evidence="2">Belongs to the ASF1 family.</text>
</comment>
<dbReference type="PANTHER" id="PTHR12040">
    <property type="entry name" value="ANTI-SILENCING PROTEIN 1"/>
    <property type="match status" value="1"/>
</dbReference>
<dbReference type="InterPro" id="IPR006818">
    <property type="entry name" value="ASF1-like"/>
</dbReference>
<dbReference type="PANTHER" id="PTHR12040:SF0">
    <property type="entry name" value="HISTONE CHAPERONE ASF1"/>
    <property type="match status" value="1"/>
</dbReference>
<evidence type="ECO:0000313" key="9">
    <source>
        <dbReference type="Proteomes" id="UP000605846"/>
    </source>
</evidence>
<comment type="subcellular location">
    <subcellularLocation>
        <location evidence="1">Nucleus</location>
    </subcellularLocation>
</comment>
<name>A0A8H7BMP3_9FUNG</name>
<dbReference type="GO" id="GO:0000785">
    <property type="term" value="C:chromatin"/>
    <property type="evidence" value="ECO:0007669"/>
    <property type="project" value="TreeGrafter"/>
</dbReference>
<evidence type="ECO:0000256" key="7">
    <source>
        <dbReference type="ARBA" id="ARBA00032776"/>
    </source>
</evidence>
<protein>
    <recommendedName>
        <fullName evidence="7">Anti-silencing function protein 1</fullName>
    </recommendedName>
</protein>
<keyword evidence="5" id="KW-0143">Chaperone</keyword>
<evidence type="ECO:0000313" key="8">
    <source>
        <dbReference type="EMBL" id="KAF7722373.1"/>
    </source>
</evidence>
<dbReference type="GO" id="GO:0042393">
    <property type="term" value="F:histone binding"/>
    <property type="evidence" value="ECO:0007669"/>
    <property type="project" value="TreeGrafter"/>
</dbReference>
<evidence type="ECO:0000256" key="2">
    <source>
        <dbReference type="ARBA" id="ARBA00006051"/>
    </source>
</evidence>
<accession>A0A8H7BMP3</accession>
<dbReference type="InterPro" id="IPR036747">
    <property type="entry name" value="ASF1-like_sf"/>
</dbReference>
<evidence type="ECO:0000256" key="3">
    <source>
        <dbReference type="ARBA" id="ARBA00023015"/>
    </source>
</evidence>
<dbReference type="Pfam" id="PF04729">
    <property type="entry name" value="ASF1_hist_chap"/>
    <property type="match status" value="1"/>
</dbReference>
<dbReference type="Gene3D" id="2.60.40.1490">
    <property type="entry name" value="Histone chaperone ASF1-like"/>
    <property type="match status" value="1"/>
</dbReference>
<dbReference type="GO" id="GO:0006335">
    <property type="term" value="P:DNA replication-dependent chromatin assembly"/>
    <property type="evidence" value="ECO:0007669"/>
    <property type="project" value="TreeGrafter"/>
</dbReference>
<sequence length="182" mass="20874">MSLVNILNIQVLDNPAPFTNQFQFEITFECNAELKDDLEWKMIYVGSAESSEYDQVLDSIMVGPIPVGVNKFIFSADAPKIELLPQKDLLDITVVLLSCLYNDKEFVRVGYYVHNEYIDPELVENPPAQVVVSKLQRSILADKPKVTRYTIDWTNPQNDPLLTEAQMAEQQQQQQQQDTMME</sequence>
<keyword evidence="4" id="KW-0804">Transcription</keyword>
<dbReference type="OrthoDB" id="29755at2759"/>
<evidence type="ECO:0000256" key="6">
    <source>
        <dbReference type="ARBA" id="ARBA00023242"/>
    </source>
</evidence>
<keyword evidence="9" id="KW-1185">Reference proteome</keyword>
<evidence type="ECO:0000256" key="4">
    <source>
        <dbReference type="ARBA" id="ARBA00023163"/>
    </source>
</evidence>
<comment type="caution">
    <text evidence="8">The sequence shown here is derived from an EMBL/GenBank/DDBJ whole genome shotgun (WGS) entry which is preliminary data.</text>
</comment>
<dbReference type="Proteomes" id="UP000605846">
    <property type="component" value="Unassembled WGS sequence"/>
</dbReference>
<gene>
    <name evidence="8" type="primary">ASF1</name>
    <name evidence="8" type="ORF">EC973_003183</name>
</gene>
<proteinExistence type="inferred from homology"/>
<reference evidence="8" key="1">
    <citation type="submission" date="2020-01" db="EMBL/GenBank/DDBJ databases">
        <title>Genome Sequencing of Three Apophysomyces-Like Fungal Strains Confirms a Novel Fungal Genus in the Mucoromycota with divergent Burkholderia-like Endosymbiotic Bacteria.</title>
        <authorList>
            <person name="Stajich J.E."/>
            <person name="Macias A.M."/>
            <person name="Carter-House D."/>
            <person name="Lovett B."/>
            <person name="Kasson L.R."/>
            <person name="Berry K."/>
            <person name="Grigoriev I."/>
            <person name="Chang Y."/>
            <person name="Spatafora J."/>
            <person name="Kasson M.T."/>
        </authorList>
    </citation>
    <scope>NUCLEOTIDE SEQUENCE</scope>
    <source>
        <strain evidence="8">NRRL A-21654</strain>
    </source>
</reference>
<dbReference type="GO" id="GO:0005634">
    <property type="term" value="C:nucleus"/>
    <property type="evidence" value="ECO:0007669"/>
    <property type="project" value="UniProtKB-SubCell"/>
</dbReference>
<keyword evidence="3" id="KW-0805">Transcription regulation</keyword>
<dbReference type="SUPFAM" id="SSF101546">
    <property type="entry name" value="ASF1-like"/>
    <property type="match status" value="1"/>
</dbReference>
<organism evidence="8 9">
    <name type="scientific">Apophysomyces ossiformis</name>
    <dbReference type="NCBI Taxonomy" id="679940"/>
    <lineage>
        <taxon>Eukaryota</taxon>
        <taxon>Fungi</taxon>
        <taxon>Fungi incertae sedis</taxon>
        <taxon>Mucoromycota</taxon>
        <taxon>Mucoromycotina</taxon>
        <taxon>Mucoromycetes</taxon>
        <taxon>Mucorales</taxon>
        <taxon>Mucorineae</taxon>
        <taxon>Mucoraceae</taxon>
        <taxon>Apophysomyces</taxon>
    </lineage>
</organism>
<evidence type="ECO:0000256" key="1">
    <source>
        <dbReference type="ARBA" id="ARBA00004123"/>
    </source>
</evidence>
<dbReference type="EMBL" id="JABAYA010000198">
    <property type="protein sequence ID" value="KAF7722373.1"/>
    <property type="molecule type" value="Genomic_DNA"/>
</dbReference>
<evidence type="ECO:0000256" key="5">
    <source>
        <dbReference type="ARBA" id="ARBA00023186"/>
    </source>
</evidence>
<dbReference type="AlphaFoldDB" id="A0A8H7BMP3"/>